<dbReference type="InterPro" id="IPR013815">
    <property type="entry name" value="ATP_grasp_subdomain_1"/>
</dbReference>
<reference evidence="6 7" key="1">
    <citation type="submission" date="2009-12" db="EMBL/GenBank/DDBJ databases">
        <title>The draft genome of Batrachochytrium dendrobatidis.</title>
        <authorList>
            <consortium name="US DOE Joint Genome Institute (JGI-PGF)"/>
            <person name="Kuo A."/>
            <person name="Salamov A."/>
            <person name="Schmutz J."/>
            <person name="Lucas S."/>
            <person name="Pitluck S."/>
            <person name="Rosenblum E."/>
            <person name="Stajich J."/>
            <person name="Eisen M."/>
            <person name="Grigoriev I.V."/>
        </authorList>
    </citation>
    <scope>NUCLEOTIDE SEQUENCE [LARGE SCALE GENOMIC DNA]</scope>
    <source>
        <strain evidence="7">JAM81 / FGSC 10211</strain>
    </source>
</reference>
<dbReference type="SUPFAM" id="SSF56059">
    <property type="entry name" value="Glutathione synthetase ATP-binding domain-like"/>
    <property type="match status" value="1"/>
</dbReference>
<dbReference type="Proteomes" id="UP000007241">
    <property type="component" value="Unassembled WGS sequence"/>
</dbReference>
<feature type="domain" description="ATP-grasp" evidence="5">
    <location>
        <begin position="126"/>
        <end position="337"/>
    </location>
</feature>
<dbReference type="Pfam" id="PF02786">
    <property type="entry name" value="CPSase_L_D2"/>
    <property type="match status" value="1"/>
</dbReference>
<dbReference type="AlphaFoldDB" id="F4NUV6"/>
<dbReference type="GO" id="GO:0005524">
    <property type="term" value="F:ATP binding"/>
    <property type="evidence" value="ECO:0007669"/>
    <property type="project" value="UniProtKB-UniRule"/>
</dbReference>
<protein>
    <recommendedName>
        <fullName evidence="5">ATP-grasp domain-containing protein</fullName>
    </recommendedName>
</protein>
<sequence>MNVQNTLHILVIDEVGTSTVYKPVTYTDFVDVEADKVSIILITSKGAASELDKQRCLEVVELERPTTDGMVEIWAERLDKKHRIDLVYTKQEDIILRAAHIRKMLGHSTGFLRDNAILFRDKFAMKEMASTHDFPVPEFKRVYSPADIIMFTNSYGLPIIVKPTLGSASAGMRVIHTRQDLETYLEKEFYERIDDKGKVMDYSGDLIVEKFLAGCRMYHVNGYAKQGKLEQVWPFEYINTNFEFTMGKAYGNVFIPQTDPRWKKLVESTQKLLNILPCPQHLMFHLELFEHVSQTGEIEFVLCEIAARRPGGSIALLIDLALGGGGFFPEIEFRLSNGLEPRDHGLKPIDPIQALGDLMIPKQIGKIVALPDPAACPVSGLKCHVLAKVGSVYTGFDIGSLNTGIRLVTDHSFTSTQDVQNALTAGHAWAQINTKLENVLSA</sequence>
<dbReference type="GeneID" id="18241994"/>
<dbReference type="PANTHER" id="PTHR43585:SF2">
    <property type="entry name" value="ATP-GRASP ENZYME FSQD"/>
    <property type="match status" value="1"/>
</dbReference>
<keyword evidence="2 4" id="KW-0547">Nucleotide-binding</keyword>
<name>F4NUV6_BATDJ</name>
<dbReference type="STRING" id="684364.F4NUV6"/>
<evidence type="ECO:0000313" key="7">
    <source>
        <dbReference type="Proteomes" id="UP000007241"/>
    </source>
</evidence>
<dbReference type="InterPro" id="IPR011761">
    <property type="entry name" value="ATP-grasp"/>
</dbReference>
<dbReference type="Gene3D" id="3.40.50.20">
    <property type="match status" value="1"/>
</dbReference>
<evidence type="ECO:0000313" key="6">
    <source>
        <dbReference type="EMBL" id="EGF84450.1"/>
    </source>
</evidence>
<gene>
    <name evidence="6" type="ORF">BATDEDRAFT_85237</name>
</gene>
<dbReference type="InParanoid" id="F4NUV6"/>
<dbReference type="RefSeq" id="XP_006676444.1">
    <property type="nucleotide sequence ID" value="XM_006676381.1"/>
</dbReference>
<dbReference type="GO" id="GO:0046872">
    <property type="term" value="F:metal ion binding"/>
    <property type="evidence" value="ECO:0007669"/>
    <property type="project" value="InterPro"/>
</dbReference>
<dbReference type="HOGENOM" id="CLU_029016_4_1_1"/>
<organism evidence="6 7">
    <name type="scientific">Batrachochytrium dendrobatidis (strain JAM81 / FGSC 10211)</name>
    <name type="common">Frog chytrid fungus</name>
    <dbReference type="NCBI Taxonomy" id="684364"/>
    <lineage>
        <taxon>Eukaryota</taxon>
        <taxon>Fungi</taxon>
        <taxon>Fungi incertae sedis</taxon>
        <taxon>Chytridiomycota</taxon>
        <taxon>Chytridiomycota incertae sedis</taxon>
        <taxon>Chytridiomycetes</taxon>
        <taxon>Rhizophydiales</taxon>
        <taxon>Rhizophydiales incertae sedis</taxon>
        <taxon>Batrachochytrium</taxon>
    </lineage>
</organism>
<accession>F4NUV6</accession>
<proteinExistence type="predicted"/>
<evidence type="ECO:0000256" key="4">
    <source>
        <dbReference type="PROSITE-ProRule" id="PRU00409"/>
    </source>
</evidence>
<dbReference type="GO" id="GO:0016874">
    <property type="term" value="F:ligase activity"/>
    <property type="evidence" value="ECO:0007669"/>
    <property type="project" value="UniProtKB-KW"/>
</dbReference>
<dbReference type="EMBL" id="GL882879">
    <property type="protein sequence ID" value="EGF84450.1"/>
    <property type="molecule type" value="Genomic_DNA"/>
</dbReference>
<dbReference type="Gene3D" id="3.30.1490.20">
    <property type="entry name" value="ATP-grasp fold, A domain"/>
    <property type="match status" value="1"/>
</dbReference>
<dbReference type="InterPro" id="IPR052032">
    <property type="entry name" value="ATP-dep_AA_Ligase"/>
</dbReference>
<keyword evidence="7" id="KW-1185">Reference proteome</keyword>
<dbReference type="PROSITE" id="PS50975">
    <property type="entry name" value="ATP_GRASP"/>
    <property type="match status" value="1"/>
</dbReference>
<evidence type="ECO:0000256" key="1">
    <source>
        <dbReference type="ARBA" id="ARBA00022598"/>
    </source>
</evidence>
<dbReference type="PANTHER" id="PTHR43585">
    <property type="entry name" value="FUMIPYRROLE BIOSYNTHESIS PROTEIN C"/>
    <property type="match status" value="1"/>
</dbReference>
<dbReference type="Gene3D" id="3.30.470.20">
    <property type="entry name" value="ATP-grasp fold, B domain"/>
    <property type="match status" value="1"/>
</dbReference>
<keyword evidence="3 4" id="KW-0067">ATP-binding</keyword>
<dbReference type="InterPro" id="IPR005479">
    <property type="entry name" value="CPAse_ATP-bd"/>
</dbReference>
<evidence type="ECO:0000256" key="3">
    <source>
        <dbReference type="ARBA" id="ARBA00022840"/>
    </source>
</evidence>
<evidence type="ECO:0000256" key="2">
    <source>
        <dbReference type="ARBA" id="ARBA00022741"/>
    </source>
</evidence>
<dbReference type="OrthoDB" id="9975115at2759"/>
<evidence type="ECO:0000259" key="5">
    <source>
        <dbReference type="PROSITE" id="PS50975"/>
    </source>
</evidence>
<keyword evidence="1" id="KW-0436">Ligase</keyword>